<proteinExistence type="inferred from homology"/>
<dbReference type="Proteomes" id="UP000004910">
    <property type="component" value="Unassembled WGS sequence"/>
</dbReference>
<dbReference type="InterPro" id="IPR057666">
    <property type="entry name" value="DrpA_SLOG"/>
</dbReference>
<organism evidence="3 4">
    <name type="scientific">Thomasclavelia spiroformis DSM 1552</name>
    <dbReference type="NCBI Taxonomy" id="428126"/>
    <lineage>
        <taxon>Bacteria</taxon>
        <taxon>Bacillati</taxon>
        <taxon>Bacillota</taxon>
        <taxon>Erysipelotrichia</taxon>
        <taxon>Erysipelotrichales</taxon>
        <taxon>Coprobacillaceae</taxon>
        <taxon>Thomasclavelia</taxon>
    </lineage>
</organism>
<reference evidence="3" key="1">
    <citation type="submission" date="2008-02" db="EMBL/GenBank/DDBJ databases">
        <authorList>
            <person name="Fulton L."/>
            <person name="Clifton S."/>
            <person name="Fulton B."/>
            <person name="Xu J."/>
            <person name="Minx P."/>
            <person name="Pepin K.H."/>
            <person name="Johnson M."/>
            <person name="Thiruvilangam P."/>
            <person name="Bhonagiri V."/>
            <person name="Nash W.E."/>
            <person name="Mardis E.R."/>
            <person name="Wilson R.K."/>
        </authorList>
    </citation>
    <scope>NUCLEOTIDE SEQUENCE [LARGE SCALE GENOMIC DNA]</scope>
    <source>
        <strain evidence="3">DSM 1552</strain>
    </source>
</reference>
<sequence>MMEEIILYFALKYAGDFDKIYQALERKEKIDDDLKGHLFKELKSKYTTIISDDYPAALKEINCPPFVLFYYGDLNLVNTKCIGVIGMRQPSDYGIEVTKTIVSKLVLENYTIVSGMALGIDAMAHQSAMNVLGKTIAVLGSGIDNCYPLKNKTIYEIMKVNQLVISEYPGNLVPKKINFPRRNRIISGLSESILVTEANERSGTMITVGHALEQGKDIYCIPSRINDSSGCNRLIQQGAKLVMDISDIVDD</sequence>
<dbReference type="EMBL" id="ABIK02000008">
    <property type="protein sequence ID" value="EDS74877.1"/>
    <property type="molecule type" value="Genomic_DNA"/>
</dbReference>
<dbReference type="HOGENOM" id="CLU_029601_3_4_9"/>
<dbReference type="Gene3D" id="3.40.50.450">
    <property type="match status" value="1"/>
</dbReference>
<dbReference type="SUPFAM" id="SSF102405">
    <property type="entry name" value="MCP/YpsA-like"/>
    <property type="match status" value="1"/>
</dbReference>
<dbReference type="PANTHER" id="PTHR43022">
    <property type="entry name" value="PROTEIN SMF"/>
    <property type="match status" value="1"/>
</dbReference>
<evidence type="ECO:0000313" key="3">
    <source>
        <dbReference type="EMBL" id="EDS74877.1"/>
    </source>
</evidence>
<evidence type="ECO:0000313" key="4">
    <source>
        <dbReference type="Proteomes" id="UP000004910"/>
    </source>
</evidence>
<dbReference type="GO" id="GO:0009294">
    <property type="term" value="P:DNA-mediated transformation"/>
    <property type="evidence" value="ECO:0007669"/>
    <property type="project" value="InterPro"/>
</dbReference>
<evidence type="ECO:0000259" key="2">
    <source>
        <dbReference type="Pfam" id="PF02481"/>
    </source>
</evidence>
<dbReference type="PANTHER" id="PTHR43022:SF1">
    <property type="entry name" value="PROTEIN SMF"/>
    <property type="match status" value="1"/>
</dbReference>
<dbReference type="Pfam" id="PF02481">
    <property type="entry name" value="DNA_processg_A"/>
    <property type="match status" value="1"/>
</dbReference>
<evidence type="ECO:0000256" key="1">
    <source>
        <dbReference type="ARBA" id="ARBA00006525"/>
    </source>
</evidence>
<comment type="similarity">
    <text evidence="1">Belongs to the DprA/Smf family.</text>
</comment>
<accession>B1C1T5</accession>
<keyword evidence="4" id="KW-1185">Reference proteome</keyword>
<gene>
    <name evidence="3" type="primary">dprA</name>
    <name evidence="3" type="ORF">CLOSPI_01192</name>
</gene>
<dbReference type="NCBIfam" id="TIGR00732">
    <property type="entry name" value="dprA"/>
    <property type="match status" value="1"/>
</dbReference>
<dbReference type="InterPro" id="IPR003488">
    <property type="entry name" value="DprA"/>
</dbReference>
<dbReference type="AlphaFoldDB" id="B1C1T5"/>
<feature type="domain" description="Smf/DprA SLOG" evidence="2">
    <location>
        <begin position="46"/>
        <end position="250"/>
    </location>
</feature>
<name>B1C1T5_9FIRM</name>
<comment type="caution">
    <text evidence="3">The sequence shown here is derived from an EMBL/GenBank/DDBJ whole genome shotgun (WGS) entry which is preliminary data.</text>
</comment>
<reference evidence="3" key="2">
    <citation type="submission" date="2014-06" db="EMBL/GenBank/DDBJ databases">
        <title>Draft genome sequence of Clostridium spiroforme (DSM 1552).</title>
        <authorList>
            <person name="Sudarsanam P."/>
            <person name="Ley R."/>
            <person name="Guruge J."/>
            <person name="Turnbaugh P.J."/>
            <person name="Mahowald M."/>
            <person name="Liep D."/>
            <person name="Gordon J."/>
        </authorList>
    </citation>
    <scope>NUCLEOTIDE SEQUENCE</scope>
    <source>
        <strain evidence="3">DSM 1552</strain>
    </source>
</reference>
<protein>
    <submittedName>
        <fullName evidence="3">DNA protecting protein DprA</fullName>
    </submittedName>
</protein>
<dbReference type="eggNOG" id="COG0758">
    <property type="taxonomic scope" value="Bacteria"/>
</dbReference>
<dbReference type="STRING" id="428126.CLOSPI_01192"/>